<keyword evidence="1" id="KW-1133">Transmembrane helix</keyword>
<dbReference type="EMBL" id="BLWC01000001">
    <property type="protein sequence ID" value="GFM97338.1"/>
    <property type="molecule type" value="Genomic_DNA"/>
</dbReference>
<keyword evidence="1" id="KW-0812">Transmembrane</keyword>
<evidence type="ECO:0008006" key="7">
    <source>
        <dbReference type="Google" id="ProtNLM"/>
    </source>
</evidence>
<sequence length="183" mass="18468">MRSLPLTFCAAAAAAATLLPATAALADSEPQGRVSVTPSATAPGGEVELWVDVCGRGREAKGNSDAFVSEAHFAPADETGLFAEARIRSDAEPGDYDVWVNCKGGKGKATGRITVVHHRQPSPVAPVRAGGGGTATLADQAAGQAAGQDGPGTWHAVTGLVLGAVAAVAVAFRSVRRRRSAAD</sequence>
<protein>
    <recommendedName>
        <fullName evidence="7">Lipoprotein</fullName>
    </recommendedName>
</protein>
<dbReference type="Proteomes" id="UP000530403">
    <property type="component" value="Unassembled WGS sequence"/>
</dbReference>
<proteinExistence type="predicted"/>
<feature type="transmembrane region" description="Helical" evidence="1">
    <location>
        <begin position="154"/>
        <end position="172"/>
    </location>
</feature>
<evidence type="ECO:0000256" key="1">
    <source>
        <dbReference type="SAM" id="Phobius"/>
    </source>
</evidence>
<feature type="signal peptide" evidence="2">
    <location>
        <begin position="1"/>
        <end position="26"/>
    </location>
</feature>
<dbReference type="Proteomes" id="UP000498980">
    <property type="component" value="Unassembled WGS sequence"/>
</dbReference>
<feature type="chain" id="PRO_5036204755" description="Lipoprotein" evidence="2">
    <location>
        <begin position="27"/>
        <end position="183"/>
    </location>
</feature>
<gene>
    <name evidence="4" type="ORF">HEB29_002024</name>
    <name evidence="3" type="ORF">Sfulv_21490</name>
</gene>
<accession>A0A7J0C4K5</accession>
<name>A0A7J0C4K5_9ACTN</name>
<dbReference type="AlphaFoldDB" id="A0A7J0C4K5"/>
<keyword evidence="2" id="KW-0732">Signal</keyword>
<evidence type="ECO:0000313" key="4">
    <source>
        <dbReference type="EMBL" id="NYE41013.1"/>
    </source>
</evidence>
<evidence type="ECO:0000313" key="5">
    <source>
        <dbReference type="Proteomes" id="UP000498980"/>
    </source>
</evidence>
<reference evidence="3 5" key="1">
    <citation type="submission" date="2020-05" db="EMBL/GenBank/DDBJ databases">
        <title>Whole genome shotgun sequence of Streptomyces fulvorobeus NBRC 15897.</title>
        <authorList>
            <person name="Komaki H."/>
            <person name="Tamura T."/>
        </authorList>
    </citation>
    <scope>NUCLEOTIDE SEQUENCE [LARGE SCALE GENOMIC DNA]</scope>
    <source>
        <strain evidence="3 5">NBRC 15897</strain>
    </source>
</reference>
<organism evidence="3 5">
    <name type="scientific">Streptomyces fulvorobeus</name>
    <dbReference type="NCBI Taxonomy" id="284028"/>
    <lineage>
        <taxon>Bacteria</taxon>
        <taxon>Bacillati</taxon>
        <taxon>Actinomycetota</taxon>
        <taxon>Actinomycetes</taxon>
        <taxon>Kitasatosporales</taxon>
        <taxon>Streptomycetaceae</taxon>
        <taxon>Streptomyces</taxon>
    </lineage>
</organism>
<evidence type="ECO:0000313" key="6">
    <source>
        <dbReference type="Proteomes" id="UP000530403"/>
    </source>
</evidence>
<keyword evidence="5" id="KW-1185">Reference proteome</keyword>
<evidence type="ECO:0000256" key="2">
    <source>
        <dbReference type="SAM" id="SignalP"/>
    </source>
</evidence>
<reference evidence="4 6" key="2">
    <citation type="submission" date="2020-07" db="EMBL/GenBank/DDBJ databases">
        <title>Sequencing the genomes of 1000 actinobacteria strains.</title>
        <authorList>
            <person name="Klenk H.-P."/>
        </authorList>
    </citation>
    <scope>NUCLEOTIDE SEQUENCE [LARGE SCALE GENOMIC DNA]</scope>
    <source>
        <strain evidence="4 6">DSM 41455</strain>
    </source>
</reference>
<keyword evidence="1" id="KW-0472">Membrane</keyword>
<comment type="caution">
    <text evidence="3">The sequence shown here is derived from an EMBL/GenBank/DDBJ whole genome shotgun (WGS) entry which is preliminary data.</text>
</comment>
<dbReference type="EMBL" id="JACCCF010000001">
    <property type="protein sequence ID" value="NYE41013.1"/>
    <property type="molecule type" value="Genomic_DNA"/>
</dbReference>
<dbReference type="RefSeq" id="WP_173313396.1">
    <property type="nucleotide sequence ID" value="NZ_BAAAUE010000007.1"/>
</dbReference>
<evidence type="ECO:0000313" key="3">
    <source>
        <dbReference type="EMBL" id="GFM97338.1"/>
    </source>
</evidence>